<dbReference type="Pfam" id="PF13411">
    <property type="entry name" value="MerR_1"/>
    <property type="match status" value="1"/>
</dbReference>
<evidence type="ECO:0000256" key="3">
    <source>
        <dbReference type="ARBA" id="ARBA00023125"/>
    </source>
</evidence>
<dbReference type="Gene3D" id="1.10.1660.10">
    <property type="match status" value="1"/>
</dbReference>
<dbReference type="PANTHER" id="PTHR30204">
    <property type="entry name" value="REDOX-CYCLING DRUG-SENSING TRANSCRIPTIONAL ACTIVATOR SOXR"/>
    <property type="match status" value="1"/>
</dbReference>
<dbReference type="InterPro" id="IPR047057">
    <property type="entry name" value="MerR_fam"/>
</dbReference>
<organism evidence="7 8">
    <name type="scientific">Ensifer oleiphilus</name>
    <dbReference type="NCBI Taxonomy" id="2742698"/>
    <lineage>
        <taxon>Bacteria</taxon>
        <taxon>Pseudomonadati</taxon>
        <taxon>Pseudomonadota</taxon>
        <taxon>Alphaproteobacteria</taxon>
        <taxon>Hyphomicrobiales</taxon>
        <taxon>Rhizobiaceae</taxon>
        <taxon>Sinorhizobium/Ensifer group</taxon>
        <taxon>Ensifer</taxon>
    </lineage>
</organism>
<dbReference type="SMART" id="SM00422">
    <property type="entry name" value="HTH_MERR"/>
    <property type="match status" value="1"/>
</dbReference>
<evidence type="ECO:0000256" key="2">
    <source>
        <dbReference type="ARBA" id="ARBA00023015"/>
    </source>
</evidence>
<dbReference type="InterPro" id="IPR009061">
    <property type="entry name" value="DNA-bd_dom_put_sf"/>
</dbReference>
<proteinExistence type="predicted"/>
<dbReference type="CDD" id="cd00592">
    <property type="entry name" value="HTH_MerR-like"/>
    <property type="match status" value="1"/>
</dbReference>
<dbReference type="PANTHER" id="PTHR30204:SF69">
    <property type="entry name" value="MERR-FAMILY TRANSCRIPTIONAL REGULATOR"/>
    <property type="match status" value="1"/>
</dbReference>
<keyword evidence="8" id="KW-1185">Reference proteome</keyword>
<accession>A0A7Y6UPY7</accession>
<dbReference type="GO" id="GO:0003677">
    <property type="term" value="F:DNA binding"/>
    <property type="evidence" value="ECO:0007669"/>
    <property type="project" value="UniProtKB-KW"/>
</dbReference>
<evidence type="ECO:0000256" key="4">
    <source>
        <dbReference type="ARBA" id="ARBA00023163"/>
    </source>
</evidence>
<dbReference type="RefSeq" id="WP_176355270.1">
    <property type="nucleotide sequence ID" value="NZ_JABWDU010000007.1"/>
</dbReference>
<feature type="domain" description="HTH merR-type" evidence="6">
    <location>
        <begin position="1"/>
        <end position="72"/>
    </location>
</feature>
<sequence length="131" mass="14759">MLISEFAKAAELPIDTIRFYIAKGLLKPDRSAKGGSNPYQIFKPEDVTAARMIRLQQTLGYSLGEILALNEEYRAGENSSERTIEVLQSQIERLEERRAALNAALSFLQGKVEWIKAGKPNEAPRLEDYQC</sequence>
<feature type="coiled-coil region" evidence="5">
    <location>
        <begin position="77"/>
        <end position="111"/>
    </location>
</feature>
<dbReference type="PROSITE" id="PS50937">
    <property type="entry name" value="HTH_MERR_2"/>
    <property type="match status" value="1"/>
</dbReference>
<dbReference type="Proteomes" id="UP000520198">
    <property type="component" value="Unassembled WGS sequence"/>
</dbReference>
<evidence type="ECO:0000259" key="6">
    <source>
        <dbReference type="PROSITE" id="PS50937"/>
    </source>
</evidence>
<dbReference type="GO" id="GO:0003700">
    <property type="term" value="F:DNA-binding transcription factor activity"/>
    <property type="evidence" value="ECO:0007669"/>
    <property type="project" value="InterPro"/>
</dbReference>
<comment type="caution">
    <text evidence="7">The sequence shown here is derived from an EMBL/GenBank/DDBJ whole genome shotgun (WGS) entry which is preliminary data.</text>
</comment>
<dbReference type="SUPFAM" id="SSF46955">
    <property type="entry name" value="Putative DNA-binding domain"/>
    <property type="match status" value="1"/>
</dbReference>
<keyword evidence="3" id="KW-0238">DNA-binding</keyword>
<gene>
    <name evidence="7" type="ORF">HT585_23790</name>
</gene>
<keyword evidence="2" id="KW-0805">Transcription regulation</keyword>
<evidence type="ECO:0000256" key="5">
    <source>
        <dbReference type="SAM" id="Coils"/>
    </source>
</evidence>
<protein>
    <submittedName>
        <fullName evidence="7">MerR family transcriptional regulator</fullName>
    </submittedName>
</protein>
<dbReference type="EMBL" id="JABWDU010000007">
    <property type="protein sequence ID" value="NVD41895.1"/>
    <property type="molecule type" value="Genomic_DNA"/>
</dbReference>
<evidence type="ECO:0000256" key="1">
    <source>
        <dbReference type="ARBA" id="ARBA00022491"/>
    </source>
</evidence>
<name>A0A7Y6UPY7_9HYPH</name>
<evidence type="ECO:0000313" key="8">
    <source>
        <dbReference type="Proteomes" id="UP000520198"/>
    </source>
</evidence>
<keyword evidence="1" id="KW-0678">Repressor</keyword>
<evidence type="ECO:0000313" key="7">
    <source>
        <dbReference type="EMBL" id="NVD41895.1"/>
    </source>
</evidence>
<dbReference type="InterPro" id="IPR000551">
    <property type="entry name" value="MerR-type_HTH_dom"/>
</dbReference>
<reference evidence="7 8" key="1">
    <citation type="submission" date="2020-06" db="EMBL/GenBank/DDBJ databases">
        <authorList>
            <person name="Grouzdev D.S."/>
        </authorList>
    </citation>
    <scope>NUCLEOTIDE SEQUENCE [LARGE SCALE GENOMIC DNA]</scope>
    <source>
        <strain evidence="7 8">HO-A22</strain>
    </source>
</reference>
<keyword evidence="5" id="KW-0175">Coiled coil</keyword>
<keyword evidence="4" id="KW-0804">Transcription</keyword>
<dbReference type="AlphaFoldDB" id="A0A7Y6UPY7"/>